<comment type="subcellular location">
    <subcellularLocation>
        <location evidence="1">Membrane</location>
        <topology evidence="1">Multi-pass membrane protein</topology>
    </subcellularLocation>
</comment>
<dbReference type="PANTHER" id="PTHR42723">
    <property type="entry name" value="CHLOROPHYLL SYNTHASE"/>
    <property type="match status" value="1"/>
</dbReference>
<evidence type="ECO:0000256" key="3">
    <source>
        <dbReference type="ARBA" id="ARBA00022989"/>
    </source>
</evidence>
<evidence type="ECO:0008006" key="7">
    <source>
        <dbReference type="Google" id="ProtNLM"/>
    </source>
</evidence>
<dbReference type="InterPro" id="IPR000537">
    <property type="entry name" value="UbiA_prenyltransferase"/>
</dbReference>
<feature type="transmembrane region" description="Helical" evidence="5">
    <location>
        <begin position="183"/>
        <end position="202"/>
    </location>
</feature>
<feature type="transmembrane region" description="Helical" evidence="5">
    <location>
        <begin position="6"/>
        <end position="22"/>
    </location>
</feature>
<proteinExistence type="predicted"/>
<evidence type="ECO:0000313" key="6">
    <source>
        <dbReference type="EMBL" id="QHS86199.1"/>
    </source>
</evidence>
<dbReference type="AlphaFoldDB" id="A0A6C0B3U7"/>
<name>A0A6C0B3U7_9ZZZZ</name>
<dbReference type="Gene3D" id="1.10.357.140">
    <property type="entry name" value="UbiA prenyltransferase"/>
    <property type="match status" value="1"/>
</dbReference>
<organism evidence="6">
    <name type="scientific">viral metagenome</name>
    <dbReference type="NCBI Taxonomy" id="1070528"/>
    <lineage>
        <taxon>unclassified sequences</taxon>
        <taxon>metagenomes</taxon>
        <taxon>organismal metagenomes</taxon>
    </lineage>
</organism>
<feature type="transmembrane region" description="Helical" evidence="5">
    <location>
        <begin position="85"/>
        <end position="102"/>
    </location>
</feature>
<reference evidence="6" key="1">
    <citation type="journal article" date="2020" name="Nature">
        <title>Giant virus diversity and host interactions through global metagenomics.</title>
        <authorList>
            <person name="Schulz F."/>
            <person name="Roux S."/>
            <person name="Paez-Espino D."/>
            <person name="Jungbluth S."/>
            <person name="Walsh D.A."/>
            <person name="Denef V.J."/>
            <person name="McMahon K.D."/>
            <person name="Konstantinidis K.T."/>
            <person name="Eloe-Fadrosh E.A."/>
            <person name="Kyrpides N.C."/>
            <person name="Woyke T."/>
        </authorList>
    </citation>
    <scope>NUCLEOTIDE SEQUENCE</scope>
    <source>
        <strain evidence="6">GVMAG-M-3300009187-29</strain>
    </source>
</reference>
<dbReference type="GO" id="GO:0016020">
    <property type="term" value="C:membrane"/>
    <property type="evidence" value="ECO:0007669"/>
    <property type="project" value="UniProtKB-SubCell"/>
</dbReference>
<evidence type="ECO:0000256" key="4">
    <source>
        <dbReference type="ARBA" id="ARBA00023136"/>
    </source>
</evidence>
<sequence length="334" mass="38080">MKLLQYIFYPFFFINARSFVISRQAKSKRILKTFEFYDAMSQLERPNKLKGVSKLIRSDNILPALLLNFTGGWLSNPQLVKSKQFIISAVITLFVMSYSMIVNDVFDLEVDRINNPERPLVTGQISRREAIALSIFIVGTTEFLNNRFMPGSMKPLARMALFIVTIYTPILKRICIIKNLTCAGLISFALYYSGLAVNPLILQCEHNLLNIAGQLIFWGSYQNEVLLDILDKDGDEKAGIPTVPVLFGNEVAYTIANFTIHFNILWNLFYQMSRAYRPENGFLLILFCSPLLNGLRQIKNSDFNHAAVRKSVNSTIKPMVLTLLYICFLRSTAK</sequence>
<dbReference type="InterPro" id="IPR044878">
    <property type="entry name" value="UbiA_sf"/>
</dbReference>
<dbReference type="GO" id="GO:0016765">
    <property type="term" value="F:transferase activity, transferring alkyl or aryl (other than methyl) groups"/>
    <property type="evidence" value="ECO:0007669"/>
    <property type="project" value="InterPro"/>
</dbReference>
<keyword evidence="2 5" id="KW-0812">Transmembrane</keyword>
<evidence type="ECO:0000256" key="2">
    <source>
        <dbReference type="ARBA" id="ARBA00022692"/>
    </source>
</evidence>
<dbReference type="PANTHER" id="PTHR42723:SF1">
    <property type="entry name" value="CHLOROPHYLL SYNTHASE, CHLOROPLASTIC"/>
    <property type="match status" value="1"/>
</dbReference>
<dbReference type="Pfam" id="PF01040">
    <property type="entry name" value="UbiA"/>
    <property type="match status" value="1"/>
</dbReference>
<feature type="transmembrane region" description="Helical" evidence="5">
    <location>
        <begin position="251"/>
        <end position="269"/>
    </location>
</feature>
<feature type="transmembrane region" description="Helical" evidence="5">
    <location>
        <begin position="155"/>
        <end position="171"/>
    </location>
</feature>
<keyword evidence="3 5" id="KW-1133">Transmembrane helix</keyword>
<accession>A0A6C0B3U7</accession>
<evidence type="ECO:0000256" key="1">
    <source>
        <dbReference type="ARBA" id="ARBA00004141"/>
    </source>
</evidence>
<protein>
    <recommendedName>
        <fullName evidence="7">UbiA prenyltransferase family protein</fullName>
    </recommendedName>
</protein>
<dbReference type="EMBL" id="MN739052">
    <property type="protein sequence ID" value="QHS86199.1"/>
    <property type="molecule type" value="Genomic_DNA"/>
</dbReference>
<evidence type="ECO:0000256" key="5">
    <source>
        <dbReference type="SAM" id="Phobius"/>
    </source>
</evidence>
<dbReference type="InterPro" id="IPR050475">
    <property type="entry name" value="Prenyltransferase_related"/>
</dbReference>
<keyword evidence="4 5" id="KW-0472">Membrane</keyword>